<dbReference type="SMART" id="SM00320">
    <property type="entry name" value="WD40"/>
    <property type="match status" value="4"/>
</dbReference>
<keyword evidence="1 3" id="KW-0853">WD repeat</keyword>
<comment type="caution">
    <text evidence="4">The sequence shown here is derived from an EMBL/GenBank/DDBJ whole genome shotgun (WGS) entry which is preliminary data.</text>
</comment>
<proteinExistence type="predicted"/>
<reference evidence="4" key="1">
    <citation type="submission" date="2023-05" db="EMBL/GenBank/DDBJ databases">
        <title>Nepenthes gracilis genome sequencing.</title>
        <authorList>
            <person name="Fukushima K."/>
        </authorList>
    </citation>
    <scope>NUCLEOTIDE SEQUENCE</scope>
    <source>
        <strain evidence="4">SING2019-196</strain>
    </source>
</reference>
<feature type="repeat" description="WD" evidence="3">
    <location>
        <begin position="90"/>
        <end position="131"/>
    </location>
</feature>
<dbReference type="Pfam" id="PF00400">
    <property type="entry name" value="WD40"/>
    <property type="match status" value="2"/>
</dbReference>
<keyword evidence="2" id="KW-0677">Repeat</keyword>
<evidence type="ECO:0000313" key="5">
    <source>
        <dbReference type="Proteomes" id="UP001279734"/>
    </source>
</evidence>
<evidence type="ECO:0000256" key="1">
    <source>
        <dbReference type="ARBA" id="ARBA00022574"/>
    </source>
</evidence>
<dbReference type="Gene3D" id="2.130.10.10">
    <property type="entry name" value="YVTN repeat-like/Quinoprotein amine dehydrogenase"/>
    <property type="match status" value="1"/>
</dbReference>
<dbReference type="InterPro" id="IPR015943">
    <property type="entry name" value="WD40/YVTN_repeat-like_dom_sf"/>
</dbReference>
<evidence type="ECO:0000313" key="4">
    <source>
        <dbReference type="EMBL" id="GMH01768.1"/>
    </source>
</evidence>
<keyword evidence="5" id="KW-1185">Reference proteome</keyword>
<dbReference type="PROSITE" id="PS50082">
    <property type="entry name" value="WD_REPEATS_2"/>
    <property type="match status" value="1"/>
</dbReference>
<dbReference type="Proteomes" id="UP001279734">
    <property type="component" value="Unassembled WGS sequence"/>
</dbReference>
<evidence type="ECO:0000256" key="3">
    <source>
        <dbReference type="PROSITE-ProRule" id="PRU00221"/>
    </source>
</evidence>
<dbReference type="InterPro" id="IPR001680">
    <property type="entry name" value="WD40_rpt"/>
</dbReference>
<sequence length="330" mass="36957">MSGRRLTFGKPIEDAITRLRFAPKSNNLLVSSWDSCLRLYDVDASMPRLEAQTEAALLDCCFQDEFVAYSAGSDGSIHRYDLHSGNQDTIGNHDNSATCAEYSDETCLVITGGWDRKIFYWDARATNVIQSFTSLGQDVESMSLFGFDVLVATETSVNVYDLRNLKEVVHTKHSDMGIRIRCVRSIPYLKGFAIGSIDGRVTLELPYLSSTDEMGYTFRCHPKSRNGKYYLAAVNDISFNPLFFGAFVTGDYEGYAISWDARSRKRLFELPRYPNSVASLSYNHTGELLAVASGYTYQEANEIEDPPEIFIQELGESYMKSLSAGSSCRT</sequence>
<accession>A0AAD3XDV7</accession>
<organism evidence="4 5">
    <name type="scientific">Nepenthes gracilis</name>
    <name type="common">Slender pitcher plant</name>
    <dbReference type="NCBI Taxonomy" id="150966"/>
    <lineage>
        <taxon>Eukaryota</taxon>
        <taxon>Viridiplantae</taxon>
        <taxon>Streptophyta</taxon>
        <taxon>Embryophyta</taxon>
        <taxon>Tracheophyta</taxon>
        <taxon>Spermatophyta</taxon>
        <taxon>Magnoliopsida</taxon>
        <taxon>eudicotyledons</taxon>
        <taxon>Gunneridae</taxon>
        <taxon>Pentapetalae</taxon>
        <taxon>Caryophyllales</taxon>
        <taxon>Nepenthaceae</taxon>
        <taxon>Nepenthes</taxon>
    </lineage>
</organism>
<name>A0AAD3XDV7_NEPGR</name>
<dbReference type="PANTHER" id="PTHR10971">
    <property type="entry name" value="MRNA EXPORT FACTOR AND BUB3"/>
    <property type="match status" value="1"/>
</dbReference>
<dbReference type="AlphaFoldDB" id="A0AAD3XDV7"/>
<evidence type="ECO:0008006" key="6">
    <source>
        <dbReference type="Google" id="ProtNLM"/>
    </source>
</evidence>
<evidence type="ECO:0000256" key="2">
    <source>
        <dbReference type="ARBA" id="ARBA00022737"/>
    </source>
</evidence>
<gene>
    <name evidence="4" type="ORF">Nepgr_003607</name>
</gene>
<dbReference type="SUPFAM" id="SSF50978">
    <property type="entry name" value="WD40 repeat-like"/>
    <property type="match status" value="1"/>
</dbReference>
<dbReference type="EMBL" id="BSYO01000003">
    <property type="protein sequence ID" value="GMH01768.1"/>
    <property type="molecule type" value="Genomic_DNA"/>
</dbReference>
<protein>
    <recommendedName>
        <fullName evidence="6">Mitotic checkpoint protein BUB3.3</fullName>
    </recommendedName>
</protein>
<dbReference type="InterPro" id="IPR036322">
    <property type="entry name" value="WD40_repeat_dom_sf"/>
</dbReference>